<feature type="domain" description="EamA" evidence="2">
    <location>
        <begin position="140"/>
        <end position="274"/>
    </location>
</feature>
<protein>
    <recommendedName>
        <fullName evidence="2">EamA domain-containing protein</fullName>
    </recommendedName>
</protein>
<evidence type="ECO:0000313" key="4">
    <source>
        <dbReference type="Proteomes" id="UP000033187"/>
    </source>
</evidence>
<keyword evidence="4" id="KW-1185">Reference proteome</keyword>
<dbReference type="OrthoDB" id="9783707at2"/>
<feature type="transmembrane region" description="Helical" evidence="1">
    <location>
        <begin position="230"/>
        <end position="250"/>
    </location>
</feature>
<keyword evidence="1" id="KW-0812">Transmembrane</keyword>
<evidence type="ECO:0000256" key="1">
    <source>
        <dbReference type="SAM" id="Phobius"/>
    </source>
</evidence>
<dbReference type="SUPFAM" id="SSF103481">
    <property type="entry name" value="Multidrug resistance efflux transporter EmrE"/>
    <property type="match status" value="2"/>
</dbReference>
<dbReference type="GO" id="GO:0016020">
    <property type="term" value="C:membrane"/>
    <property type="evidence" value="ECO:0007669"/>
    <property type="project" value="InterPro"/>
</dbReference>
<dbReference type="Proteomes" id="UP000033187">
    <property type="component" value="Chromosome 1"/>
</dbReference>
<name>A0A0D6JJI5_9HYPH</name>
<dbReference type="EMBL" id="LN829119">
    <property type="protein sequence ID" value="CPR21867.1"/>
    <property type="molecule type" value="Genomic_DNA"/>
</dbReference>
<dbReference type="KEGG" id="fiy:BN1229_v1_3300"/>
<accession>A0A0D6JJI5</accession>
<evidence type="ECO:0000259" key="2">
    <source>
        <dbReference type="Pfam" id="PF00892"/>
    </source>
</evidence>
<feature type="transmembrane region" description="Helical" evidence="1">
    <location>
        <begin position="114"/>
        <end position="134"/>
    </location>
</feature>
<dbReference type="InterPro" id="IPR037185">
    <property type="entry name" value="EmrE-like"/>
</dbReference>
<feature type="domain" description="EamA" evidence="2">
    <location>
        <begin position="8"/>
        <end position="130"/>
    </location>
</feature>
<proteinExistence type="predicted"/>
<evidence type="ECO:0000313" key="3">
    <source>
        <dbReference type="EMBL" id="CPR21867.1"/>
    </source>
</evidence>
<keyword evidence="1" id="KW-0472">Membrane</keyword>
<feature type="transmembrane region" description="Helical" evidence="1">
    <location>
        <begin position="141"/>
        <end position="158"/>
    </location>
</feature>
<dbReference type="Gene3D" id="1.10.3730.20">
    <property type="match status" value="1"/>
</dbReference>
<keyword evidence="1" id="KW-1133">Transmembrane helix</keyword>
<feature type="transmembrane region" description="Helical" evidence="1">
    <location>
        <begin position="59"/>
        <end position="83"/>
    </location>
</feature>
<reference evidence="4" key="1">
    <citation type="submission" date="2015-02" db="EMBL/GenBank/DDBJ databases">
        <authorList>
            <person name="Chooi Y.-H."/>
        </authorList>
    </citation>
    <scope>NUCLEOTIDE SEQUENCE [LARGE SCALE GENOMIC DNA]</scope>
    <source>
        <strain evidence="4">strain Y</strain>
    </source>
</reference>
<feature type="transmembrane region" description="Helical" evidence="1">
    <location>
        <begin position="203"/>
        <end position="224"/>
    </location>
</feature>
<organism evidence="3 4">
    <name type="scientific">Candidatus Filomicrobium marinum</name>
    <dbReference type="NCBI Taxonomy" id="1608628"/>
    <lineage>
        <taxon>Bacteria</taxon>
        <taxon>Pseudomonadati</taxon>
        <taxon>Pseudomonadota</taxon>
        <taxon>Alphaproteobacteria</taxon>
        <taxon>Hyphomicrobiales</taxon>
        <taxon>Hyphomicrobiaceae</taxon>
        <taxon>Filomicrobium</taxon>
    </lineage>
</organism>
<dbReference type="AlphaFoldDB" id="A0A0D6JJI5"/>
<gene>
    <name evidence="3" type="ORF">YBN1229_v1_3300</name>
</gene>
<dbReference type="InterPro" id="IPR000620">
    <property type="entry name" value="EamA_dom"/>
</dbReference>
<feature type="transmembrane region" description="Helical" evidence="1">
    <location>
        <begin position="170"/>
        <end position="191"/>
    </location>
</feature>
<feature type="transmembrane region" description="Helical" evidence="1">
    <location>
        <begin position="30"/>
        <end position="52"/>
    </location>
</feature>
<sequence length="277" mass="29286">MSATVFVVVLFAAALHATWNAIVKGTEDTLLTTAMVTGSAAFLAALALPFVTQPAPESWSFIAVSVAVHIAYFALVAWAYHFADMSQAYPLMRGTAPLLVALTSGYWIGEHLSLTGWIGVSTICLGILSLAFGSRGTNTRGIALAMLNALVIAGYTLLDGIGARLSGAPLAYNMWMFLLTGFLFALWALVAKRKKFTRYVARHWHLGLIGGFGTLASYGLVLWAMTLAPVAIIAALRETSILFGTAIAGITLSERITLGRVAAVSAVACGAMVLRLT</sequence>
<dbReference type="RefSeq" id="WP_046478463.1">
    <property type="nucleotide sequence ID" value="NZ_LN829118.1"/>
</dbReference>
<dbReference type="Pfam" id="PF00892">
    <property type="entry name" value="EamA"/>
    <property type="match status" value="2"/>
</dbReference>
<dbReference type="KEGG" id="fil:BN1229_v1_2616"/>